<dbReference type="Proteomes" id="UP001500305">
    <property type="component" value="Unassembled WGS sequence"/>
</dbReference>
<dbReference type="PANTHER" id="PTHR34293:SF1">
    <property type="entry name" value="HTH-TYPE TRANSCRIPTIONAL REGULATOR TRMBL2"/>
    <property type="match status" value="1"/>
</dbReference>
<dbReference type="InterPro" id="IPR000792">
    <property type="entry name" value="Tscrpt_reg_LuxR_C"/>
</dbReference>
<name>A0ABP5Q7C6_9ACTN</name>
<protein>
    <recommendedName>
        <fullName evidence="1">HTH luxR-type domain-containing protein</fullName>
    </recommendedName>
</protein>
<accession>A0ABP5Q7C6</accession>
<dbReference type="InterPro" id="IPR036388">
    <property type="entry name" value="WH-like_DNA-bd_sf"/>
</dbReference>
<dbReference type="SMART" id="SM00421">
    <property type="entry name" value="HTH_LUXR"/>
    <property type="match status" value="1"/>
</dbReference>
<dbReference type="Pfam" id="PF13384">
    <property type="entry name" value="HTH_23"/>
    <property type="match status" value="1"/>
</dbReference>
<sequence length="344" mass="37367">MSELLGLDPIADEVYRAILARPHDDLELILKETKLTQNQLATALEQLVRIRLLRPARDRPAGVRPLPPEAAVGSLLLAREAELATQQHRLALERAAAAKLIAEYAILSPRVDQPAVEQLSGLDQVRDFLSDLSRDAQEEVLTFAPQGAHLPESIAAARPLDEQLRDRGVKVRTIYLDSARNNPATSDYLTWLTEIGNDVRTVAALPVRMVIFDRRVALVPTESADSSRGAVVLRAEGALAALHALFEAFWSTATEFARRPVQDHRGLTPQESAALRLLGEGMTDDAIAKRLGVSPRTARRIAADLMLGLEATSRFQAGLHAAHRGWLPGPTSLGGGTTPGLKDS</sequence>
<dbReference type="InterPro" id="IPR016032">
    <property type="entry name" value="Sig_transdc_resp-reg_C-effctor"/>
</dbReference>
<proteinExistence type="predicted"/>
<feature type="domain" description="HTH luxR-type" evidence="1">
    <location>
        <begin position="260"/>
        <end position="325"/>
    </location>
</feature>
<dbReference type="EMBL" id="BAAATR010000002">
    <property type="protein sequence ID" value="GAA2227982.1"/>
    <property type="molecule type" value="Genomic_DNA"/>
</dbReference>
<dbReference type="PANTHER" id="PTHR34293">
    <property type="entry name" value="HTH-TYPE TRANSCRIPTIONAL REGULATOR TRMBL2"/>
    <property type="match status" value="1"/>
</dbReference>
<dbReference type="SUPFAM" id="SSF46894">
    <property type="entry name" value="C-terminal effector domain of the bipartite response regulators"/>
    <property type="match status" value="1"/>
</dbReference>
<dbReference type="InterPro" id="IPR051797">
    <property type="entry name" value="TrmB-like"/>
</dbReference>
<dbReference type="PROSITE" id="PS50043">
    <property type="entry name" value="HTH_LUXR_2"/>
    <property type="match status" value="1"/>
</dbReference>
<dbReference type="CDD" id="cd06170">
    <property type="entry name" value="LuxR_C_like"/>
    <property type="match status" value="1"/>
</dbReference>
<comment type="caution">
    <text evidence="2">The sequence shown here is derived from an EMBL/GenBank/DDBJ whole genome shotgun (WGS) entry which is preliminary data.</text>
</comment>
<gene>
    <name evidence="2" type="ORF">GCM10010430_04450</name>
</gene>
<dbReference type="Gene3D" id="1.10.10.10">
    <property type="entry name" value="Winged helix-like DNA-binding domain superfamily/Winged helix DNA-binding domain"/>
    <property type="match status" value="1"/>
</dbReference>
<reference evidence="3" key="1">
    <citation type="journal article" date="2019" name="Int. J. Syst. Evol. Microbiol.">
        <title>The Global Catalogue of Microorganisms (GCM) 10K type strain sequencing project: providing services to taxonomists for standard genome sequencing and annotation.</title>
        <authorList>
            <consortium name="The Broad Institute Genomics Platform"/>
            <consortium name="The Broad Institute Genome Sequencing Center for Infectious Disease"/>
            <person name="Wu L."/>
            <person name="Ma J."/>
        </authorList>
    </citation>
    <scope>NUCLEOTIDE SEQUENCE [LARGE SCALE GENOMIC DNA]</scope>
    <source>
        <strain evidence="3">JCM 7356</strain>
    </source>
</reference>
<keyword evidence="3" id="KW-1185">Reference proteome</keyword>
<evidence type="ECO:0000313" key="2">
    <source>
        <dbReference type="EMBL" id="GAA2227982.1"/>
    </source>
</evidence>
<evidence type="ECO:0000313" key="3">
    <source>
        <dbReference type="Proteomes" id="UP001500305"/>
    </source>
</evidence>
<dbReference type="Gene3D" id="3.30.870.10">
    <property type="entry name" value="Endonuclease Chain A"/>
    <property type="match status" value="1"/>
</dbReference>
<organism evidence="2 3">
    <name type="scientific">Kitasatospora cystarginea</name>
    <dbReference type="NCBI Taxonomy" id="58350"/>
    <lineage>
        <taxon>Bacteria</taxon>
        <taxon>Bacillati</taxon>
        <taxon>Actinomycetota</taxon>
        <taxon>Actinomycetes</taxon>
        <taxon>Kitasatosporales</taxon>
        <taxon>Streptomycetaceae</taxon>
        <taxon>Kitasatospora</taxon>
    </lineage>
</organism>
<evidence type="ECO:0000259" key="1">
    <source>
        <dbReference type="PROSITE" id="PS50043"/>
    </source>
</evidence>